<name>F0ZTI0_DICPU</name>
<evidence type="ECO:0000256" key="1">
    <source>
        <dbReference type="ARBA" id="ARBA00004167"/>
    </source>
</evidence>
<evidence type="ECO:0000256" key="2">
    <source>
        <dbReference type="ARBA" id="ARBA00010617"/>
    </source>
</evidence>
<comment type="cofactor">
    <cofactor evidence="5">
        <name>heme</name>
        <dbReference type="ChEBI" id="CHEBI:30413"/>
    </cofactor>
</comment>
<dbReference type="VEuPathDB" id="AmoebaDB:DICPUDRAFT_37832"/>
<dbReference type="Proteomes" id="UP000001064">
    <property type="component" value="Unassembled WGS sequence"/>
</dbReference>
<dbReference type="InParanoid" id="F0ZTI0"/>
<evidence type="ECO:0000256" key="3">
    <source>
        <dbReference type="ARBA" id="ARBA00022723"/>
    </source>
</evidence>
<dbReference type="RefSeq" id="XP_003290718.1">
    <property type="nucleotide sequence ID" value="XM_003290670.1"/>
</dbReference>
<evidence type="ECO:0000313" key="6">
    <source>
        <dbReference type="EMBL" id="EGC32755.1"/>
    </source>
</evidence>
<dbReference type="GO" id="GO:0016712">
    <property type="term" value="F:oxidoreductase activity, acting on paired donors, with incorporation or reduction of molecular oxygen, reduced flavin or flavoprotein as one donor, and incorporation of one atom of oxygen"/>
    <property type="evidence" value="ECO:0000318"/>
    <property type="project" value="GO_Central"/>
</dbReference>
<keyword evidence="7" id="KW-1185">Reference proteome</keyword>
<organism evidence="6 7">
    <name type="scientific">Dictyostelium purpureum</name>
    <name type="common">Slime mold</name>
    <dbReference type="NCBI Taxonomy" id="5786"/>
    <lineage>
        <taxon>Eukaryota</taxon>
        <taxon>Amoebozoa</taxon>
        <taxon>Evosea</taxon>
        <taxon>Eumycetozoa</taxon>
        <taxon>Dictyostelia</taxon>
        <taxon>Dictyosteliales</taxon>
        <taxon>Dictyosteliaceae</taxon>
        <taxon>Dictyostelium</taxon>
    </lineage>
</organism>
<comment type="subcellular location">
    <subcellularLocation>
        <location evidence="1">Membrane</location>
        <topology evidence="1">Single-pass membrane protein</topology>
    </subcellularLocation>
</comment>
<dbReference type="PRINTS" id="PR00463">
    <property type="entry name" value="EP450I"/>
</dbReference>
<comment type="similarity">
    <text evidence="2">Belongs to the cytochrome P450 family.</text>
</comment>
<proteinExistence type="inferred from homology"/>
<dbReference type="PANTHER" id="PTHR24300:SF88">
    <property type="entry name" value="CYTOCHROME P450 518A1-RELATED"/>
    <property type="match status" value="1"/>
</dbReference>
<dbReference type="AlphaFoldDB" id="F0ZTI0"/>
<gene>
    <name evidence="6" type="ORF">DICPUDRAFT_37832</name>
</gene>
<evidence type="ECO:0008006" key="8">
    <source>
        <dbReference type="Google" id="ProtNLM"/>
    </source>
</evidence>
<dbReference type="GO" id="GO:0020037">
    <property type="term" value="F:heme binding"/>
    <property type="evidence" value="ECO:0000318"/>
    <property type="project" value="GO_Central"/>
</dbReference>
<dbReference type="PANTHER" id="PTHR24300">
    <property type="entry name" value="CYTOCHROME P450 508A4-RELATED"/>
    <property type="match status" value="1"/>
</dbReference>
<dbReference type="GO" id="GO:0016020">
    <property type="term" value="C:membrane"/>
    <property type="evidence" value="ECO:0007669"/>
    <property type="project" value="UniProtKB-SubCell"/>
</dbReference>
<accession>F0ZTI0</accession>
<reference evidence="7" key="1">
    <citation type="journal article" date="2011" name="Genome Biol.">
        <title>Comparative genomics of the social amoebae Dictyostelium discoideum and Dictyostelium purpureum.</title>
        <authorList>
            <consortium name="US DOE Joint Genome Institute (JGI-PGF)"/>
            <person name="Sucgang R."/>
            <person name="Kuo A."/>
            <person name="Tian X."/>
            <person name="Salerno W."/>
            <person name="Parikh A."/>
            <person name="Feasley C.L."/>
            <person name="Dalin E."/>
            <person name="Tu H."/>
            <person name="Huang E."/>
            <person name="Barry K."/>
            <person name="Lindquist E."/>
            <person name="Shapiro H."/>
            <person name="Bruce D."/>
            <person name="Schmutz J."/>
            <person name="Salamov A."/>
            <person name="Fey P."/>
            <person name="Gaudet P."/>
            <person name="Anjard C."/>
            <person name="Babu M.M."/>
            <person name="Basu S."/>
            <person name="Bushmanova Y."/>
            <person name="van der Wel H."/>
            <person name="Katoh-Kurasawa M."/>
            <person name="Dinh C."/>
            <person name="Coutinho P.M."/>
            <person name="Saito T."/>
            <person name="Elias M."/>
            <person name="Schaap P."/>
            <person name="Kay R.R."/>
            <person name="Henrissat B."/>
            <person name="Eichinger L."/>
            <person name="Rivero F."/>
            <person name="Putnam N.H."/>
            <person name="West C.M."/>
            <person name="Loomis W.F."/>
            <person name="Chisholm R.L."/>
            <person name="Shaulsky G."/>
            <person name="Strassmann J.E."/>
            <person name="Queller D.C."/>
            <person name="Kuspa A."/>
            <person name="Grigoriev I.V."/>
        </authorList>
    </citation>
    <scope>NUCLEOTIDE SEQUENCE [LARGE SCALE GENOMIC DNA]</scope>
    <source>
        <strain evidence="7">QSDP1</strain>
    </source>
</reference>
<protein>
    <recommendedName>
        <fullName evidence="8">Cytochrome P450 family protein</fullName>
    </recommendedName>
</protein>
<dbReference type="InterPro" id="IPR050182">
    <property type="entry name" value="Cytochrome_P450_fam2"/>
</dbReference>
<feature type="binding site" description="axial binding residue" evidence="5">
    <location>
        <position position="229"/>
    </location>
    <ligand>
        <name>heme</name>
        <dbReference type="ChEBI" id="CHEBI:30413"/>
    </ligand>
    <ligandPart>
        <name>Fe</name>
        <dbReference type="ChEBI" id="CHEBI:18248"/>
    </ligandPart>
</feature>
<dbReference type="EMBL" id="GL871176">
    <property type="protein sequence ID" value="EGC32755.1"/>
    <property type="molecule type" value="Genomic_DNA"/>
</dbReference>
<keyword evidence="4 5" id="KW-0408">Iron</keyword>
<keyword evidence="3 5" id="KW-0479">Metal-binding</keyword>
<dbReference type="KEGG" id="dpp:DICPUDRAFT_37832"/>
<evidence type="ECO:0000313" key="7">
    <source>
        <dbReference type="Proteomes" id="UP000001064"/>
    </source>
</evidence>
<evidence type="ECO:0000256" key="5">
    <source>
        <dbReference type="PIRSR" id="PIRSR602401-1"/>
    </source>
</evidence>
<dbReference type="GO" id="GO:0005506">
    <property type="term" value="F:iron ion binding"/>
    <property type="evidence" value="ECO:0007669"/>
    <property type="project" value="InterPro"/>
</dbReference>
<dbReference type="GeneID" id="10508342"/>
<dbReference type="OrthoDB" id="2789670at2759"/>
<dbReference type="STRING" id="5786.F0ZTI0"/>
<dbReference type="InterPro" id="IPR002401">
    <property type="entry name" value="Cyt_P450_E_grp-I"/>
</dbReference>
<evidence type="ECO:0000256" key="4">
    <source>
        <dbReference type="ARBA" id="ARBA00023004"/>
    </source>
</evidence>
<sequence length="283" mass="32822">MDGLFEVLSKTQGKPLLNSHLFGLFFGLYHKLTGLKILNKPYRIIKNKLVDPHYQTIDRKKPRDTIDELILLNESYPPEQQFEHNILAPILDFFNAGLNSTSILMEWFLLIMANHPEVQEKIYSEISKLDKNFISIKNRYETPFLNSVLYEVIRYRIGTSTAPRVAKEDIEVDGYFIPKGAAVAIITSSIFMDEDYWEDPQQFKPDRFIGEPKGHMERILLYGIGKRQCVGKNLSNDINYLFCSNMILNFKIRSSTNQIIDDSPNFRLNSIPKSHSLVLEKRL</sequence>
<dbReference type="Pfam" id="PF00067">
    <property type="entry name" value="p450"/>
    <property type="match status" value="1"/>
</dbReference>
<dbReference type="InterPro" id="IPR036396">
    <property type="entry name" value="Cyt_P450_sf"/>
</dbReference>
<dbReference type="InterPro" id="IPR001128">
    <property type="entry name" value="Cyt_P450"/>
</dbReference>
<dbReference type="SUPFAM" id="SSF48264">
    <property type="entry name" value="Cytochrome P450"/>
    <property type="match status" value="1"/>
</dbReference>
<dbReference type="Gene3D" id="1.10.630.10">
    <property type="entry name" value="Cytochrome P450"/>
    <property type="match status" value="1"/>
</dbReference>
<keyword evidence="5" id="KW-0349">Heme</keyword>
<dbReference type="eggNOG" id="KOG0156">
    <property type="taxonomic scope" value="Eukaryota"/>
</dbReference>